<feature type="signal peptide" evidence="1">
    <location>
        <begin position="1"/>
        <end position="21"/>
    </location>
</feature>
<reference evidence="3" key="1">
    <citation type="submission" date="2011-05" db="EMBL/GenBank/DDBJ databases">
        <authorList>
            <person name="Richards S.R."/>
            <person name="Qu J."/>
            <person name="Jiang H."/>
            <person name="Jhangiani S.N."/>
            <person name="Agravi P."/>
            <person name="Goodspeed R."/>
            <person name="Gross S."/>
            <person name="Mandapat C."/>
            <person name="Jackson L."/>
            <person name="Mathew T."/>
            <person name="Pu L."/>
            <person name="Thornton R."/>
            <person name="Saada N."/>
            <person name="Wilczek-Boney K.B."/>
            <person name="Lee S."/>
            <person name="Kovar C."/>
            <person name="Wu Y."/>
            <person name="Scherer S.E."/>
            <person name="Worley K.C."/>
            <person name="Muzny D.M."/>
            <person name="Gibbs R."/>
        </authorList>
    </citation>
    <scope>NUCLEOTIDE SEQUENCE</scope>
    <source>
        <strain evidence="3">Brora</strain>
    </source>
</reference>
<evidence type="ECO:0000313" key="2">
    <source>
        <dbReference type="EnsemblMetazoa" id="SMAR012849-PA"/>
    </source>
</evidence>
<organism evidence="2 3">
    <name type="scientific">Strigamia maritima</name>
    <name type="common">European centipede</name>
    <name type="synonym">Geophilus maritimus</name>
    <dbReference type="NCBI Taxonomy" id="126957"/>
    <lineage>
        <taxon>Eukaryota</taxon>
        <taxon>Metazoa</taxon>
        <taxon>Ecdysozoa</taxon>
        <taxon>Arthropoda</taxon>
        <taxon>Myriapoda</taxon>
        <taxon>Chilopoda</taxon>
        <taxon>Pleurostigmophora</taxon>
        <taxon>Geophilomorpha</taxon>
        <taxon>Linotaeniidae</taxon>
        <taxon>Strigamia</taxon>
    </lineage>
</organism>
<evidence type="ECO:0008006" key="4">
    <source>
        <dbReference type="Google" id="ProtNLM"/>
    </source>
</evidence>
<evidence type="ECO:0000313" key="3">
    <source>
        <dbReference type="Proteomes" id="UP000014500"/>
    </source>
</evidence>
<protein>
    <recommendedName>
        <fullName evidence="4">WAP domain-containing protein</fullName>
    </recommendedName>
</protein>
<keyword evidence="3" id="KW-1185">Reference proteome</keyword>
<dbReference type="EMBL" id="JH432195">
    <property type="status" value="NOT_ANNOTATED_CDS"/>
    <property type="molecule type" value="Genomic_DNA"/>
</dbReference>
<dbReference type="HOGENOM" id="CLU_3034908_0_0_1"/>
<keyword evidence="1" id="KW-0732">Signal</keyword>
<feature type="chain" id="PRO_5004590549" description="WAP domain-containing protein" evidence="1">
    <location>
        <begin position="22"/>
        <end position="55"/>
    </location>
</feature>
<dbReference type="AlphaFoldDB" id="T1JG78"/>
<evidence type="ECO:0000256" key="1">
    <source>
        <dbReference type="SAM" id="SignalP"/>
    </source>
</evidence>
<accession>T1JG78</accession>
<dbReference type="EnsemblMetazoa" id="SMAR012849-RA">
    <property type="protein sequence ID" value="SMAR012849-PA"/>
    <property type="gene ID" value="SMAR012849"/>
</dbReference>
<name>T1JG78_STRMM</name>
<sequence length="55" mass="6383">MDKRILARLVFYFFVLALLQGIVVESCERFHCSSDEDCCTKICRHSLCAVSRRGR</sequence>
<dbReference type="Proteomes" id="UP000014500">
    <property type="component" value="Unassembled WGS sequence"/>
</dbReference>
<reference evidence="2" key="2">
    <citation type="submission" date="2015-02" db="UniProtKB">
        <authorList>
            <consortium name="EnsemblMetazoa"/>
        </authorList>
    </citation>
    <scope>IDENTIFICATION</scope>
</reference>
<proteinExistence type="predicted"/>